<dbReference type="EMBL" id="NIOJ01000043">
    <property type="protein sequence ID" value="PNT96892.1"/>
    <property type="molecule type" value="Genomic_DNA"/>
</dbReference>
<name>A0A2K2FA49_9CLOT</name>
<organism evidence="2 3">
    <name type="scientific">Clostridium thermosuccinogenes</name>
    <dbReference type="NCBI Taxonomy" id="84032"/>
    <lineage>
        <taxon>Bacteria</taxon>
        <taxon>Bacillati</taxon>
        <taxon>Bacillota</taxon>
        <taxon>Clostridia</taxon>
        <taxon>Eubacteriales</taxon>
        <taxon>Clostridiaceae</taxon>
        <taxon>Clostridium</taxon>
    </lineage>
</organism>
<dbReference type="Proteomes" id="UP000236151">
    <property type="component" value="Unassembled WGS sequence"/>
</dbReference>
<protein>
    <submittedName>
        <fullName evidence="2">Uncharacterized protein</fullName>
    </submittedName>
</protein>
<sequence>MNSDEHLSDFNMPFCIMQPTISIRSSRQIKGVYTLTREDIVSARRFEDVIAHGGYPIDVHSPDGKEEVVKDEDNIT</sequence>
<proteinExistence type="predicted"/>
<evidence type="ECO:0000313" key="2">
    <source>
        <dbReference type="EMBL" id="PNT96892.1"/>
    </source>
</evidence>
<accession>A0A2K2FA49</accession>
<dbReference type="KEGG" id="cthd:CDO33_07995"/>
<feature type="region of interest" description="Disordered" evidence="1">
    <location>
        <begin position="57"/>
        <end position="76"/>
    </location>
</feature>
<evidence type="ECO:0000256" key="1">
    <source>
        <dbReference type="SAM" id="MobiDB-lite"/>
    </source>
</evidence>
<reference evidence="2 3" key="1">
    <citation type="submission" date="2017-06" db="EMBL/GenBank/DDBJ databases">
        <title>Investigating the central metabolism of Clostridium thermosuccinogenes.</title>
        <authorList>
            <person name="Koendjbiharie J.G."/>
            <person name="van Kranenburg R."/>
        </authorList>
    </citation>
    <scope>NUCLEOTIDE SEQUENCE [LARGE SCALE GENOMIC DNA]</scope>
    <source>
        <strain evidence="2 3">DSM 5806</strain>
    </source>
</reference>
<dbReference type="AlphaFoldDB" id="A0A2K2FA49"/>
<feature type="compositionally biased region" description="Basic and acidic residues" evidence="1">
    <location>
        <begin position="60"/>
        <end position="76"/>
    </location>
</feature>
<evidence type="ECO:0000313" key="3">
    <source>
        <dbReference type="Proteomes" id="UP000236151"/>
    </source>
</evidence>
<comment type="caution">
    <text evidence="2">The sequence shown here is derived from an EMBL/GenBank/DDBJ whole genome shotgun (WGS) entry which is preliminary data.</text>
</comment>
<dbReference type="Pfam" id="PF12831">
    <property type="entry name" value="FAD_oxidored"/>
    <property type="match status" value="1"/>
</dbReference>
<gene>
    <name evidence="2" type="ORF">CDQ84_14355</name>
</gene>
<keyword evidence="3" id="KW-1185">Reference proteome</keyword>